<feature type="compositionally biased region" description="Basic and acidic residues" evidence="1">
    <location>
        <begin position="83"/>
        <end position="110"/>
    </location>
</feature>
<dbReference type="Proteomes" id="UP000077407">
    <property type="component" value="Unassembled WGS sequence"/>
</dbReference>
<dbReference type="AlphaFoldDB" id="A0A162KI69"/>
<name>A0A162KI69_9CLOT</name>
<evidence type="ECO:0000256" key="1">
    <source>
        <dbReference type="SAM" id="MobiDB-lite"/>
    </source>
</evidence>
<comment type="caution">
    <text evidence="2">The sequence shown here is derived from an EMBL/GenBank/DDBJ whole genome shotgun (WGS) entry which is preliminary data.</text>
</comment>
<protein>
    <submittedName>
        <fullName evidence="2">Uncharacterized protein</fullName>
    </submittedName>
</protein>
<evidence type="ECO:0000313" key="2">
    <source>
        <dbReference type="EMBL" id="OAA82802.1"/>
    </source>
</evidence>
<sequence length="310" mass="35855">MSRRNNADDLMQLALYMVPKYMKRIQKYNKMYANSDNEKEYYEQEYADNKEIFDFIQKNIIEKNKDLLKSESEDKTKKIAEKTDTKDKDVKEKKEEKDKSEEKKENNKKELSKKHSSHRKEKNLKKLNGEIKKDGTIMFKNKCLLNCNSGVMGLLNKLGSEKLDLYVKNDTSDIFKQVNVVHSDGELVRFNGGDSYIVVPIKNIVGLYSTKLSSIEKLSEEDNYKISCPLEKTMREYFSSLKGKAIEICTKGGESFKHLKNKTVTNVGKGFVIVDNNTMVTFYNILFVKELKKAQGTSEQKIDNKNVPKV</sequence>
<feature type="compositionally biased region" description="Basic residues" evidence="1">
    <location>
        <begin position="111"/>
        <end position="125"/>
    </location>
</feature>
<gene>
    <name evidence="2" type="ORF">WY13_04150</name>
</gene>
<dbReference type="OrthoDB" id="1888876at2"/>
<accession>A0A162KI69</accession>
<feature type="region of interest" description="Disordered" evidence="1">
    <location>
        <begin position="83"/>
        <end position="127"/>
    </location>
</feature>
<dbReference type="EMBL" id="LITT01000065">
    <property type="protein sequence ID" value="OAA82802.1"/>
    <property type="molecule type" value="Genomic_DNA"/>
</dbReference>
<proteinExistence type="predicted"/>
<dbReference type="RefSeq" id="WP_063557341.1">
    <property type="nucleotide sequence ID" value="NZ_LITT01000065.1"/>
</dbReference>
<dbReference type="PATRIC" id="fig|1538.10.peg.4229"/>
<reference evidence="2 3" key="1">
    <citation type="journal article" date="2015" name="Biotechnol. Bioeng.">
        <title>Genome sequence and phenotypic characterization of Caulobacter segnis.</title>
        <authorList>
            <person name="Patel S."/>
            <person name="Fletcher B."/>
            <person name="Scott D.C."/>
            <person name="Ely B."/>
        </authorList>
    </citation>
    <scope>NUCLEOTIDE SEQUENCE [LARGE SCALE GENOMIC DNA]</scope>
    <source>
        <strain evidence="2 3">ERI-2</strain>
    </source>
</reference>
<evidence type="ECO:0000313" key="3">
    <source>
        <dbReference type="Proteomes" id="UP000077407"/>
    </source>
</evidence>
<organism evidence="2 3">
    <name type="scientific">Clostridium ljungdahlii</name>
    <dbReference type="NCBI Taxonomy" id="1538"/>
    <lineage>
        <taxon>Bacteria</taxon>
        <taxon>Bacillati</taxon>
        <taxon>Bacillota</taxon>
        <taxon>Clostridia</taxon>
        <taxon>Eubacteriales</taxon>
        <taxon>Clostridiaceae</taxon>
        <taxon>Clostridium</taxon>
    </lineage>
</organism>